<organism evidence="1">
    <name type="scientific">Rhizophora mucronata</name>
    <name type="common">Asiatic mangrove</name>
    <dbReference type="NCBI Taxonomy" id="61149"/>
    <lineage>
        <taxon>Eukaryota</taxon>
        <taxon>Viridiplantae</taxon>
        <taxon>Streptophyta</taxon>
        <taxon>Embryophyta</taxon>
        <taxon>Tracheophyta</taxon>
        <taxon>Spermatophyta</taxon>
        <taxon>Magnoliopsida</taxon>
        <taxon>eudicotyledons</taxon>
        <taxon>Gunneridae</taxon>
        <taxon>Pentapetalae</taxon>
        <taxon>rosids</taxon>
        <taxon>fabids</taxon>
        <taxon>Malpighiales</taxon>
        <taxon>Rhizophoraceae</taxon>
        <taxon>Rhizophora</taxon>
    </lineage>
</organism>
<dbReference type="EMBL" id="GGEC01059814">
    <property type="protein sequence ID" value="MBX40298.1"/>
    <property type="molecule type" value="Transcribed_RNA"/>
</dbReference>
<protein>
    <submittedName>
        <fullName evidence="1">Uncharacterized protein</fullName>
    </submittedName>
</protein>
<sequence>MDFSTVIFAIVTCFPPLYLSANICNAKKS</sequence>
<dbReference type="AlphaFoldDB" id="A0A2P2NCU7"/>
<name>A0A2P2NCU7_RHIMU</name>
<evidence type="ECO:0000313" key="1">
    <source>
        <dbReference type="EMBL" id="MBX40298.1"/>
    </source>
</evidence>
<reference evidence="1" key="1">
    <citation type="submission" date="2018-02" db="EMBL/GenBank/DDBJ databases">
        <title>Rhizophora mucronata_Transcriptome.</title>
        <authorList>
            <person name="Meera S.P."/>
            <person name="Sreeshan A."/>
            <person name="Augustine A."/>
        </authorList>
    </citation>
    <scope>NUCLEOTIDE SEQUENCE</scope>
    <source>
        <tissue evidence="1">Leaf</tissue>
    </source>
</reference>
<accession>A0A2P2NCU7</accession>
<proteinExistence type="predicted"/>